<dbReference type="EMBL" id="LAVV01007233">
    <property type="protein sequence ID" value="KNZ56643.1"/>
    <property type="molecule type" value="Genomic_DNA"/>
</dbReference>
<accession>A0A0L6V798</accession>
<evidence type="ECO:0000313" key="1">
    <source>
        <dbReference type="EMBL" id="KNZ56643.1"/>
    </source>
</evidence>
<dbReference type="VEuPathDB" id="FungiDB:VP01_2357g1"/>
<proteinExistence type="predicted"/>
<name>A0A0L6V798_9BASI</name>
<dbReference type="Proteomes" id="UP000037035">
    <property type="component" value="Unassembled WGS sequence"/>
</dbReference>
<reference evidence="1 2" key="1">
    <citation type="submission" date="2015-08" db="EMBL/GenBank/DDBJ databases">
        <title>Next Generation Sequencing and Analysis of the Genome of Puccinia sorghi L Schw, the Causal Agent of Maize Common Rust.</title>
        <authorList>
            <person name="Rochi L."/>
            <person name="Burguener G."/>
            <person name="Darino M."/>
            <person name="Turjanski A."/>
            <person name="Kreff E."/>
            <person name="Dieguez M.J."/>
            <person name="Sacco F."/>
        </authorList>
    </citation>
    <scope>NUCLEOTIDE SEQUENCE [LARGE SCALE GENOMIC DNA]</scope>
    <source>
        <strain evidence="1 2">RO10H11247</strain>
    </source>
</reference>
<gene>
    <name evidence="1" type="ORF">VP01_2357g1</name>
</gene>
<organism evidence="1 2">
    <name type="scientific">Puccinia sorghi</name>
    <dbReference type="NCBI Taxonomy" id="27349"/>
    <lineage>
        <taxon>Eukaryota</taxon>
        <taxon>Fungi</taxon>
        <taxon>Dikarya</taxon>
        <taxon>Basidiomycota</taxon>
        <taxon>Pucciniomycotina</taxon>
        <taxon>Pucciniomycetes</taxon>
        <taxon>Pucciniales</taxon>
        <taxon>Pucciniaceae</taxon>
        <taxon>Puccinia</taxon>
    </lineage>
</organism>
<comment type="caution">
    <text evidence="1">The sequence shown here is derived from an EMBL/GenBank/DDBJ whole genome shotgun (WGS) entry which is preliminary data.</text>
</comment>
<protein>
    <submittedName>
        <fullName evidence="1">Uncharacterized protein</fullName>
    </submittedName>
</protein>
<dbReference type="AlphaFoldDB" id="A0A0L6V798"/>
<dbReference type="STRING" id="27349.A0A0L6V798"/>
<sequence length="84" mass="9617">MDEQKTVRPAPVCVSHPADSLQPHLNTTLKKLAELVKNKFYIEVSPGAIQKTLKKIEVTWKTVTPIPHKWNEAAFLQEQHYVLN</sequence>
<keyword evidence="2" id="KW-1185">Reference proteome</keyword>
<evidence type="ECO:0000313" key="2">
    <source>
        <dbReference type="Proteomes" id="UP000037035"/>
    </source>
</evidence>